<dbReference type="Proteomes" id="UP000054937">
    <property type="component" value="Unassembled WGS sequence"/>
</dbReference>
<feature type="domain" description="C3H1-type" evidence="3">
    <location>
        <begin position="112"/>
        <end position="137"/>
    </location>
</feature>
<comment type="caution">
    <text evidence="4">The sequence shown here is derived from an EMBL/GenBank/DDBJ whole genome shotgun (WGS) entry which is preliminary data.</text>
</comment>
<name>A0A0V0QKF6_PSEPJ</name>
<proteinExistence type="predicted"/>
<dbReference type="Gene3D" id="4.10.1000.40">
    <property type="match status" value="1"/>
</dbReference>
<evidence type="ECO:0000313" key="4">
    <source>
        <dbReference type="EMBL" id="KRX02602.1"/>
    </source>
</evidence>
<dbReference type="Pfam" id="PF14608">
    <property type="entry name" value="zf-CCCH_2"/>
    <property type="match status" value="2"/>
</dbReference>
<evidence type="ECO:0000259" key="3">
    <source>
        <dbReference type="PROSITE" id="PS50103"/>
    </source>
</evidence>
<protein>
    <recommendedName>
        <fullName evidence="3">C3H1-type domain-containing protein</fullName>
    </recommendedName>
</protein>
<dbReference type="AlphaFoldDB" id="A0A0V0QKF6"/>
<keyword evidence="1" id="KW-0479">Metal-binding</keyword>
<evidence type="ECO:0000256" key="1">
    <source>
        <dbReference type="PROSITE-ProRule" id="PRU00723"/>
    </source>
</evidence>
<dbReference type="InParanoid" id="A0A0V0QKF6"/>
<dbReference type="GO" id="GO:0008270">
    <property type="term" value="F:zinc ion binding"/>
    <property type="evidence" value="ECO:0007669"/>
    <property type="project" value="UniProtKB-KW"/>
</dbReference>
<reference evidence="4 5" key="1">
    <citation type="journal article" date="2015" name="Sci. Rep.">
        <title>Genome of the facultative scuticociliatosis pathogen Pseudocohnilembus persalinus provides insight into its virulence through horizontal gene transfer.</title>
        <authorList>
            <person name="Xiong J."/>
            <person name="Wang G."/>
            <person name="Cheng J."/>
            <person name="Tian M."/>
            <person name="Pan X."/>
            <person name="Warren A."/>
            <person name="Jiang C."/>
            <person name="Yuan D."/>
            <person name="Miao W."/>
        </authorList>
    </citation>
    <scope>NUCLEOTIDE SEQUENCE [LARGE SCALE GENOMIC DNA]</scope>
    <source>
        <strain evidence="4">36N120E</strain>
    </source>
</reference>
<evidence type="ECO:0000313" key="5">
    <source>
        <dbReference type="Proteomes" id="UP000054937"/>
    </source>
</evidence>
<dbReference type="PROSITE" id="PS50103">
    <property type="entry name" value="ZF_C3H1"/>
    <property type="match status" value="1"/>
</dbReference>
<keyword evidence="1" id="KW-0863">Zinc-finger</keyword>
<keyword evidence="1" id="KW-0862">Zinc</keyword>
<feature type="zinc finger region" description="C3H1-type" evidence="1">
    <location>
        <begin position="112"/>
        <end position="137"/>
    </location>
</feature>
<dbReference type="InterPro" id="IPR000571">
    <property type="entry name" value="Znf_CCCH"/>
</dbReference>
<accession>A0A0V0QKF6</accession>
<gene>
    <name evidence="4" type="ORF">PPERSA_11942</name>
</gene>
<feature type="region of interest" description="Disordered" evidence="2">
    <location>
        <begin position="180"/>
        <end position="209"/>
    </location>
</feature>
<keyword evidence="5" id="KW-1185">Reference proteome</keyword>
<organism evidence="4 5">
    <name type="scientific">Pseudocohnilembus persalinus</name>
    <name type="common">Ciliate</name>
    <dbReference type="NCBI Taxonomy" id="266149"/>
    <lineage>
        <taxon>Eukaryota</taxon>
        <taxon>Sar</taxon>
        <taxon>Alveolata</taxon>
        <taxon>Ciliophora</taxon>
        <taxon>Intramacronucleata</taxon>
        <taxon>Oligohymenophorea</taxon>
        <taxon>Scuticociliatia</taxon>
        <taxon>Philasterida</taxon>
        <taxon>Pseudocohnilembidae</taxon>
        <taxon>Pseudocohnilembus</taxon>
    </lineage>
</organism>
<feature type="region of interest" description="Disordered" evidence="2">
    <location>
        <begin position="1"/>
        <end position="100"/>
    </location>
</feature>
<feature type="compositionally biased region" description="Basic and acidic residues" evidence="2">
    <location>
        <begin position="1"/>
        <end position="26"/>
    </location>
</feature>
<feature type="compositionally biased region" description="Basic and acidic residues" evidence="2">
    <location>
        <begin position="70"/>
        <end position="94"/>
    </location>
</feature>
<sequence>MQFKDTDHIEQSLKDYNFSEKLDKKIKQLIPDEDPEVYETENKRKRSAEQEIQARNQEKKQVQQKQTKTTSEKQDTHSKKEQQPRQQEEQHEDNSNGNIMERIKIKQQKTLTINKPICTHFPNCKFGSACLNKHPACNYGVRCTRMDCFYEHPPGVKRTQPYNPAMQMYPPFPYKQMMMPVGGPRRKPPSKVKMASGPQKKPSQEITTK</sequence>
<evidence type="ECO:0000256" key="2">
    <source>
        <dbReference type="SAM" id="MobiDB-lite"/>
    </source>
</evidence>
<dbReference type="EMBL" id="LDAU01000154">
    <property type="protein sequence ID" value="KRX02602.1"/>
    <property type="molecule type" value="Genomic_DNA"/>
</dbReference>